<reference evidence="2 3" key="1">
    <citation type="submission" date="2018-03" db="EMBL/GenBank/DDBJ databases">
        <authorList>
            <person name="Guldener U."/>
        </authorList>
    </citation>
    <scope>NUCLEOTIDE SEQUENCE [LARGE SCALE GENOMIC DNA]</scope>
    <source>
        <strain evidence="2 3">NBRC100155</strain>
    </source>
</reference>
<protein>
    <recommendedName>
        <fullName evidence="4">Mig1 protein</fullName>
    </recommendedName>
</protein>
<organism evidence="2 3">
    <name type="scientific">Ustilago trichophora</name>
    <dbReference type="NCBI Taxonomy" id="86804"/>
    <lineage>
        <taxon>Eukaryota</taxon>
        <taxon>Fungi</taxon>
        <taxon>Dikarya</taxon>
        <taxon>Basidiomycota</taxon>
        <taxon>Ustilaginomycotina</taxon>
        <taxon>Ustilaginomycetes</taxon>
        <taxon>Ustilaginales</taxon>
        <taxon>Ustilaginaceae</taxon>
        <taxon>Ustilago</taxon>
    </lineage>
</organism>
<feature type="chain" id="PRO_5022672327" description="Mig1 protein" evidence="1">
    <location>
        <begin position="18"/>
        <end position="126"/>
    </location>
</feature>
<dbReference type="EMBL" id="OOIN01000035">
    <property type="protein sequence ID" value="SPO30851.1"/>
    <property type="molecule type" value="Genomic_DNA"/>
</dbReference>
<dbReference type="AlphaFoldDB" id="A0A5C3EMY4"/>
<sequence>MELLLLLYFVFVSAAGSKGIARKDRVFTYQELCGDHPTAPLTNRWVCFELTKTQVDFNYGNGLYIVKPKDPHHFAVWLRQSDDQAFLDPADSSRIFVEPVSERGCVTVSGVVEKQEVCVGNRNVKI</sequence>
<evidence type="ECO:0000256" key="1">
    <source>
        <dbReference type="SAM" id="SignalP"/>
    </source>
</evidence>
<keyword evidence="1" id="KW-0732">Signal</keyword>
<accession>A0A5C3EMY4</accession>
<gene>
    <name evidence="2" type="ORF">UTRI_10251</name>
</gene>
<feature type="signal peptide" evidence="1">
    <location>
        <begin position="1"/>
        <end position="17"/>
    </location>
</feature>
<keyword evidence="3" id="KW-1185">Reference proteome</keyword>
<name>A0A5C3EMY4_9BASI</name>
<evidence type="ECO:0000313" key="3">
    <source>
        <dbReference type="Proteomes" id="UP000324022"/>
    </source>
</evidence>
<proteinExistence type="predicted"/>
<dbReference type="Proteomes" id="UP000324022">
    <property type="component" value="Unassembled WGS sequence"/>
</dbReference>
<evidence type="ECO:0008006" key="4">
    <source>
        <dbReference type="Google" id="ProtNLM"/>
    </source>
</evidence>
<evidence type="ECO:0000313" key="2">
    <source>
        <dbReference type="EMBL" id="SPO30851.1"/>
    </source>
</evidence>